<dbReference type="OrthoDB" id="9815348at2"/>
<dbReference type="UniPathway" id="UPA00060">
    <property type="reaction ID" value="UER00141"/>
</dbReference>
<dbReference type="HOGENOM" id="CLU_018272_3_4_0"/>
<dbReference type="Gene3D" id="3.20.20.70">
    <property type="entry name" value="Aldolase class I"/>
    <property type="match status" value="1"/>
</dbReference>
<dbReference type="GO" id="GO:0009229">
    <property type="term" value="P:thiamine diphosphate biosynthetic process"/>
    <property type="evidence" value="ECO:0007669"/>
    <property type="project" value="UniProtKB-UniRule"/>
</dbReference>
<keyword evidence="4 9" id="KW-0460">Magnesium</keyword>
<comment type="similarity">
    <text evidence="9 10">Belongs to the thiamine-phosphate synthase family.</text>
</comment>
<evidence type="ECO:0000256" key="9">
    <source>
        <dbReference type="HAMAP-Rule" id="MF_00097"/>
    </source>
</evidence>
<dbReference type="InterPro" id="IPR036206">
    <property type="entry name" value="ThiamineP_synth_sf"/>
</dbReference>
<evidence type="ECO:0000313" key="14">
    <source>
        <dbReference type="Proteomes" id="UP000000447"/>
    </source>
</evidence>
<evidence type="ECO:0000256" key="7">
    <source>
        <dbReference type="ARBA" id="ARBA00047851"/>
    </source>
</evidence>
<feature type="binding site" evidence="9">
    <location>
        <position position="67"/>
    </location>
    <ligand>
        <name>4-amino-2-methyl-5-(diphosphooxymethyl)pyrimidine</name>
        <dbReference type="ChEBI" id="CHEBI:57841"/>
    </ligand>
</feature>
<feature type="binding site" evidence="9">
    <location>
        <position position="106"/>
    </location>
    <ligand>
        <name>4-amino-2-methyl-5-(diphosphooxymethyl)pyrimidine</name>
        <dbReference type="ChEBI" id="CHEBI:57841"/>
    </ligand>
</feature>
<feature type="binding site" evidence="9">
    <location>
        <begin position="132"/>
        <end position="134"/>
    </location>
    <ligand>
        <name>2-[(2R,5Z)-2-carboxy-4-methylthiazol-5(2H)-ylidene]ethyl phosphate</name>
        <dbReference type="ChEBI" id="CHEBI:62899"/>
    </ligand>
</feature>
<feature type="binding site" evidence="9">
    <location>
        <position position="162"/>
    </location>
    <ligand>
        <name>2-[(2R,5Z)-2-carboxy-4-methylthiazol-5(2H)-ylidene]ethyl phosphate</name>
        <dbReference type="ChEBI" id="CHEBI:62899"/>
    </ligand>
</feature>
<evidence type="ECO:0000256" key="3">
    <source>
        <dbReference type="ARBA" id="ARBA00022723"/>
    </source>
</evidence>
<dbReference type="InterPro" id="IPR034291">
    <property type="entry name" value="TMP_synthase"/>
</dbReference>
<dbReference type="GO" id="GO:0009228">
    <property type="term" value="P:thiamine biosynthetic process"/>
    <property type="evidence" value="ECO:0007669"/>
    <property type="project" value="UniProtKB-KW"/>
</dbReference>
<evidence type="ECO:0000256" key="5">
    <source>
        <dbReference type="ARBA" id="ARBA00022977"/>
    </source>
</evidence>
<dbReference type="CDD" id="cd00564">
    <property type="entry name" value="TMP_TenI"/>
    <property type="match status" value="1"/>
</dbReference>
<keyword evidence="14" id="KW-1185">Reference proteome</keyword>
<feature type="binding site" evidence="9">
    <location>
        <position position="135"/>
    </location>
    <ligand>
        <name>4-amino-2-methyl-5-(diphosphooxymethyl)pyrimidine</name>
        <dbReference type="ChEBI" id="CHEBI:57841"/>
    </ligand>
</feature>
<dbReference type="RefSeq" id="WP_012641808.1">
    <property type="nucleotide sequence ID" value="NC_011959.1"/>
</dbReference>
<comment type="cofactor">
    <cofactor evidence="9">
        <name>Mg(2+)</name>
        <dbReference type="ChEBI" id="CHEBI:18420"/>
    </cofactor>
    <text evidence="9">Binds 1 Mg(2+) ion per subunit.</text>
</comment>
<organism evidence="13 14">
    <name type="scientific">Thermomicrobium roseum (strain ATCC 27502 / DSM 5159 / P-2)</name>
    <dbReference type="NCBI Taxonomy" id="309801"/>
    <lineage>
        <taxon>Bacteria</taxon>
        <taxon>Pseudomonadati</taxon>
        <taxon>Thermomicrobiota</taxon>
        <taxon>Thermomicrobia</taxon>
        <taxon>Thermomicrobiales</taxon>
        <taxon>Thermomicrobiaceae</taxon>
        <taxon>Thermomicrobium</taxon>
    </lineage>
</organism>
<accession>B9KY58</accession>
<dbReference type="Pfam" id="PF02581">
    <property type="entry name" value="TMP-TENI"/>
    <property type="match status" value="1"/>
</dbReference>
<feature type="binding site" evidence="9">
    <location>
        <position position="68"/>
    </location>
    <ligand>
        <name>Mg(2+)</name>
        <dbReference type="ChEBI" id="CHEBI:18420"/>
    </ligand>
</feature>
<dbReference type="EMBL" id="CP001275">
    <property type="protein sequence ID" value="ACM05154.1"/>
    <property type="molecule type" value="Genomic_DNA"/>
</dbReference>
<reference evidence="13 14" key="1">
    <citation type="journal article" date="2009" name="PLoS ONE">
        <title>Complete genome sequence of the aerobic CO-oxidizing thermophile Thermomicrobium roseum.</title>
        <authorList>
            <person name="Wu D."/>
            <person name="Raymond J."/>
            <person name="Wu M."/>
            <person name="Chatterji S."/>
            <person name="Ren Q."/>
            <person name="Graham J.E."/>
            <person name="Bryant D.A."/>
            <person name="Robb F."/>
            <person name="Colman A."/>
            <person name="Tallon L.J."/>
            <person name="Badger J.H."/>
            <person name="Madupu R."/>
            <person name="Ward N.L."/>
            <person name="Eisen J.A."/>
        </authorList>
    </citation>
    <scope>NUCLEOTIDE SEQUENCE [LARGE SCALE GENOMIC DNA]</scope>
    <source>
        <strain evidence="14">ATCC 27502 / DSM 5159 / P-2</strain>
    </source>
</reference>
<comment type="function">
    <text evidence="9">Condenses 4-methyl-5-(beta-hydroxyethyl)thiazole monophosphate (THZ-P) and 2-methyl-4-amino-5-hydroxymethyl pyrimidine pyrophosphate (HMP-PP) to form thiamine monophosphate (TMP).</text>
</comment>
<feature type="domain" description="Thiamine phosphate synthase/TenI" evidence="12">
    <location>
        <begin position="6"/>
        <end position="185"/>
    </location>
</feature>
<evidence type="ECO:0000256" key="1">
    <source>
        <dbReference type="ARBA" id="ARBA00005165"/>
    </source>
</evidence>
<keyword evidence="3 9" id="KW-0479">Metal-binding</keyword>
<comment type="catalytic activity">
    <reaction evidence="6 9 10">
        <text>4-methyl-5-(2-phosphooxyethyl)-thiazole + 4-amino-2-methyl-5-(diphosphooxymethyl)pyrimidine + H(+) = thiamine phosphate + diphosphate</text>
        <dbReference type="Rhea" id="RHEA:22328"/>
        <dbReference type="ChEBI" id="CHEBI:15378"/>
        <dbReference type="ChEBI" id="CHEBI:33019"/>
        <dbReference type="ChEBI" id="CHEBI:37575"/>
        <dbReference type="ChEBI" id="CHEBI:57841"/>
        <dbReference type="ChEBI" id="CHEBI:58296"/>
        <dbReference type="EC" id="2.5.1.3"/>
    </reaction>
</comment>
<dbReference type="SUPFAM" id="SSF51391">
    <property type="entry name" value="Thiamin phosphate synthase"/>
    <property type="match status" value="1"/>
</dbReference>
<dbReference type="GO" id="GO:0004789">
    <property type="term" value="F:thiamine-phosphate diphosphorylase activity"/>
    <property type="evidence" value="ECO:0007669"/>
    <property type="project" value="UniProtKB-UniRule"/>
</dbReference>
<dbReference type="EC" id="2.5.1.3" evidence="9"/>
<dbReference type="NCBIfam" id="TIGR00693">
    <property type="entry name" value="thiE"/>
    <property type="match status" value="1"/>
</dbReference>
<evidence type="ECO:0000313" key="13">
    <source>
        <dbReference type="EMBL" id="ACM05154.1"/>
    </source>
</evidence>
<name>B9KY58_THERP</name>
<dbReference type="PANTHER" id="PTHR20857:SF15">
    <property type="entry name" value="THIAMINE-PHOSPHATE SYNTHASE"/>
    <property type="match status" value="1"/>
</dbReference>
<comment type="catalytic activity">
    <reaction evidence="8 9 10">
        <text>2-[(2R,5Z)-2-carboxy-4-methylthiazol-5(2H)-ylidene]ethyl phosphate + 4-amino-2-methyl-5-(diphosphooxymethyl)pyrimidine + 2 H(+) = thiamine phosphate + CO2 + diphosphate</text>
        <dbReference type="Rhea" id="RHEA:47844"/>
        <dbReference type="ChEBI" id="CHEBI:15378"/>
        <dbReference type="ChEBI" id="CHEBI:16526"/>
        <dbReference type="ChEBI" id="CHEBI:33019"/>
        <dbReference type="ChEBI" id="CHEBI:37575"/>
        <dbReference type="ChEBI" id="CHEBI:57841"/>
        <dbReference type="ChEBI" id="CHEBI:62899"/>
        <dbReference type="EC" id="2.5.1.3"/>
    </reaction>
</comment>
<sequence length="208" mass="21420">MRVPRLHLVTDPEVCPFDRLLALLPALVAAGVDGVHLRAPDRAAAELLAVAQVARRVVVPPAVLLVNDRIDAALLSEADGVQLPERGLPPEGARRLLGRGRFIGCSVHSVTAAERAAQAGADFLLFGNVFETASKPGRAAAGLEALRAVTRAVPCPVIAIGGITPERVPEVVATGAHGVAVIRGILAAPDPVAAVHAFRAALDRVGAV</sequence>
<dbReference type="HAMAP" id="MF_00097">
    <property type="entry name" value="TMP_synthase"/>
    <property type="match status" value="1"/>
</dbReference>
<evidence type="ECO:0000256" key="11">
    <source>
        <dbReference type="RuleBase" id="RU004253"/>
    </source>
</evidence>
<gene>
    <name evidence="9 13" type="primary">thiE</name>
    <name evidence="13" type="ordered locus">trd_0401</name>
</gene>
<evidence type="ECO:0000256" key="6">
    <source>
        <dbReference type="ARBA" id="ARBA00047334"/>
    </source>
</evidence>
<protein>
    <recommendedName>
        <fullName evidence="9">Thiamine-phosphate synthase</fullName>
        <shortName evidence="9">TP synthase</shortName>
        <shortName evidence="9">TPS</shortName>
        <ecNumber evidence="9">2.5.1.3</ecNumber>
    </recommendedName>
    <alternativeName>
        <fullName evidence="9">Thiamine-phosphate pyrophosphorylase</fullName>
        <shortName evidence="9">TMP pyrophosphorylase</shortName>
        <shortName evidence="9">TMP-PPase</shortName>
    </alternativeName>
</protein>
<dbReference type="PANTHER" id="PTHR20857">
    <property type="entry name" value="THIAMINE-PHOSPHATE PYROPHOSPHORYLASE"/>
    <property type="match status" value="1"/>
</dbReference>
<evidence type="ECO:0000259" key="12">
    <source>
        <dbReference type="Pfam" id="PF02581"/>
    </source>
</evidence>
<dbReference type="KEGG" id="tro:trd_0401"/>
<evidence type="ECO:0000256" key="4">
    <source>
        <dbReference type="ARBA" id="ARBA00022842"/>
    </source>
</evidence>
<dbReference type="InterPro" id="IPR022998">
    <property type="entry name" value="ThiamineP_synth_TenI"/>
</dbReference>
<dbReference type="GO" id="GO:0005737">
    <property type="term" value="C:cytoplasm"/>
    <property type="evidence" value="ECO:0007669"/>
    <property type="project" value="TreeGrafter"/>
</dbReference>
<dbReference type="eggNOG" id="COG0352">
    <property type="taxonomic scope" value="Bacteria"/>
</dbReference>
<dbReference type="AlphaFoldDB" id="B9KY58"/>
<dbReference type="Proteomes" id="UP000000447">
    <property type="component" value="Chromosome"/>
</dbReference>
<dbReference type="STRING" id="309801.trd_0401"/>
<proteinExistence type="inferred from homology"/>
<evidence type="ECO:0000256" key="10">
    <source>
        <dbReference type="RuleBase" id="RU003826"/>
    </source>
</evidence>
<dbReference type="GO" id="GO:0000287">
    <property type="term" value="F:magnesium ion binding"/>
    <property type="evidence" value="ECO:0007669"/>
    <property type="project" value="UniProtKB-UniRule"/>
</dbReference>
<dbReference type="InterPro" id="IPR013785">
    <property type="entry name" value="Aldolase_TIM"/>
</dbReference>
<evidence type="ECO:0000256" key="2">
    <source>
        <dbReference type="ARBA" id="ARBA00022679"/>
    </source>
</evidence>
<keyword evidence="5 9" id="KW-0784">Thiamine biosynthesis</keyword>
<evidence type="ECO:0000256" key="8">
    <source>
        <dbReference type="ARBA" id="ARBA00047883"/>
    </source>
</evidence>
<keyword evidence="2 9" id="KW-0808">Transferase</keyword>
<comment type="catalytic activity">
    <reaction evidence="7 9 10">
        <text>2-(2-carboxy-4-methylthiazol-5-yl)ethyl phosphate + 4-amino-2-methyl-5-(diphosphooxymethyl)pyrimidine + 2 H(+) = thiamine phosphate + CO2 + diphosphate</text>
        <dbReference type="Rhea" id="RHEA:47848"/>
        <dbReference type="ChEBI" id="CHEBI:15378"/>
        <dbReference type="ChEBI" id="CHEBI:16526"/>
        <dbReference type="ChEBI" id="CHEBI:33019"/>
        <dbReference type="ChEBI" id="CHEBI:37575"/>
        <dbReference type="ChEBI" id="CHEBI:57841"/>
        <dbReference type="ChEBI" id="CHEBI:62890"/>
        <dbReference type="EC" id="2.5.1.3"/>
    </reaction>
</comment>
<comment type="caution">
    <text evidence="9">Lacks conserved residue(s) required for the propagation of feature annotation.</text>
</comment>
<comment type="pathway">
    <text evidence="1 9 11">Cofactor biosynthesis; thiamine diphosphate biosynthesis; thiamine phosphate from 4-amino-2-methyl-5-diphosphomethylpyrimidine and 4-methyl-5-(2-phosphoethyl)-thiazole: step 1/1.</text>
</comment>